<dbReference type="SUPFAM" id="SSF143011">
    <property type="entry name" value="RelE-like"/>
    <property type="match status" value="1"/>
</dbReference>
<name>A0A1F6THG0_9PROT</name>
<dbReference type="Gene3D" id="3.30.2310.20">
    <property type="entry name" value="RelE-like"/>
    <property type="match status" value="1"/>
</dbReference>
<evidence type="ECO:0000313" key="1">
    <source>
        <dbReference type="EMBL" id="OGI44573.1"/>
    </source>
</evidence>
<proteinExistence type="predicted"/>
<gene>
    <name evidence="1" type="ORF">A2V92_01010</name>
</gene>
<organism evidence="1 2">
    <name type="scientific">Candidatus Muproteobacteria bacterium RBG_16_65_31</name>
    <dbReference type="NCBI Taxonomy" id="1817759"/>
    <lineage>
        <taxon>Bacteria</taxon>
        <taxon>Pseudomonadati</taxon>
        <taxon>Pseudomonadota</taxon>
        <taxon>Candidatus Muproteobacteria</taxon>
    </lineage>
</organism>
<accession>A0A1F6THG0</accession>
<sequence>MIKGFRDKEPRRLFEGHFARKLPHDLQRLARRKLLQLDAATRLETLRVPPGNCLEALKGDRRGRHSIRINDQWRICFVWRDGHAYEVEIVDYHR</sequence>
<dbReference type="Proteomes" id="UP000179344">
    <property type="component" value="Unassembled WGS sequence"/>
</dbReference>
<reference evidence="1 2" key="1">
    <citation type="journal article" date="2016" name="Nat. Commun.">
        <title>Thousands of microbial genomes shed light on interconnected biogeochemical processes in an aquifer system.</title>
        <authorList>
            <person name="Anantharaman K."/>
            <person name="Brown C.T."/>
            <person name="Hug L.A."/>
            <person name="Sharon I."/>
            <person name="Castelle C.J."/>
            <person name="Probst A.J."/>
            <person name="Thomas B.C."/>
            <person name="Singh A."/>
            <person name="Wilkins M.J."/>
            <person name="Karaoz U."/>
            <person name="Brodie E.L."/>
            <person name="Williams K.H."/>
            <person name="Hubbard S.S."/>
            <person name="Banfield J.F."/>
        </authorList>
    </citation>
    <scope>NUCLEOTIDE SEQUENCE [LARGE SCALE GENOMIC DNA]</scope>
</reference>
<comment type="caution">
    <text evidence="1">The sequence shown here is derived from an EMBL/GenBank/DDBJ whole genome shotgun (WGS) entry which is preliminary data.</text>
</comment>
<dbReference type="Pfam" id="PF05015">
    <property type="entry name" value="HigB-like_toxin"/>
    <property type="match status" value="1"/>
</dbReference>
<dbReference type="AlphaFoldDB" id="A0A1F6THG0"/>
<dbReference type="PANTHER" id="PTHR40266:SF2">
    <property type="entry name" value="TOXIN HIGB-1"/>
    <property type="match status" value="1"/>
</dbReference>
<evidence type="ECO:0000313" key="2">
    <source>
        <dbReference type="Proteomes" id="UP000179344"/>
    </source>
</evidence>
<dbReference type="InterPro" id="IPR007711">
    <property type="entry name" value="HigB-1"/>
</dbReference>
<protein>
    <submittedName>
        <fullName evidence="1">Plasmid maintenance system killer</fullName>
    </submittedName>
</protein>
<dbReference type="InterPro" id="IPR035093">
    <property type="entry name" value="RelE/ParE_toxin_dom_sf"/>
</dbReference>
<dbReference type="PANTHER" id="PTHR40266">
    <property type="entry name" value="TOXIN HIGB-1"/>
    <property type="match status" value="1"/>
</dbReference>
<dbReference type="EMBL" id="MFST01000043">
    <property type="protein sequence ID" value="OGI44573.1"/>
    <property type="molecule type" value="Genomic_DNA"/>
</dbReference>